<organism evidence="1 2">
    <name type="scientific">Nocardioides marinquilinus</name>
    <dbReference type="NCBI Taxonomy" id="1210400"/>
    <lineage>
        <taxon>Bacteria</taxon>
        <taxon>Bacillati</taxon>
        <taxon>Actinomycetota</taxon>
        <taxon>Actinomycetes</taxon>
        <taxon>Propionibacteriales</taxon>
        <taxon>Nocardioidaceae</taxon>
        <taxon>Nocardioides</taxon>
    </lineage>
</organism>
<keyword evidence="2" id="KW-1185">Reference proteome</keyword>
<gene>
    <name evidence="1" type="ORF">GCM10023340_21660</name>
</gene>
<sequence length="103" mass="10996">MVDLRVANEALDNDIGVWNAASESLSTGATNADAQTLGAGVFPINIPIDMLSKYQALQEKVATLFDQGAKETQGISETLVYVRSTINSTDASVADDLNGLWDY</sequence>
<dbReference type="Proteomes" id="UP001500221">
    <property type="component" value="Unassembled WGS sequence"/>
</dbReference>
<accession>A0ABP9PMH7</accession>
<reference evidence="2" key="1">
    <citation type="journal article" date="2019" name="Int. J. Syst. Evol. Microbiol.">
        <title>The Global Catalogue of Microorganisms (GCM) 10K type strain sequencing project: providing services to taxonomists for standard genome sequencing and annotation.</title>
        <authorList>
            <consortium name="The Broad Institute Genomics Platform"/>
            <consortium name="The Broad Institute Genome Sequencing Center for Infectious Disease"/>
            <person name="Wu L."/>
            <person name="Ma J."/>
        </authorList>
    </citation>
    <scope>NUCLEOTIDE SEQUENCE [LARGE SCALE GENOMIC DNA]</scope>
    <source>
        <strain evidence="2">JCM 18459</strain>
    </source>
</reference>
<dbReference type="EMBL" id="BAABKG010000002">
    <property type="protein sequence ID" value="GAA5148162.1"/>
    <property type="molecule type" value="Genomic_DNA"/>
</dbReference>
<evidence type="ECO:0000313" key="2">
    <source>
        <dbReference type="Proteomes" id="UP001500221"/>
    </source>
</evidence>
<dbReference type="RefSeq" id="WP_345458143.1">
    <property type="nucleotide sequence ID" value="NZ_BAABKG010000002.1"/>
</dbReference>
<comment type="caution">
    <text evidence="1">The sequence shown here is derived from an EMBL/GenBank/DDBJ whole genome shotgun (WGS) entry which is preliminary data.</text>
</comment>
<protein>
    <recommendedName>
        <fullName evidence="3">WXG100 family type VII secretion target</fullName>
    </recommendedName>
</protein>
<name>A0ABP9PMH7_9ACTN</name>
<evidence type="ECO:0008006" key="3">
    <source>
        <dbReference type="Google" id="ProtNLM"/>
    </source>
</evidence>
<proteinExistence type="predicted"/>
<evidence type="ECO:0000313" key="1">
    <source>
        <dbReference type="EMBL" id="GAA5148162.1"/>
    </source>
</evidence>